<accession>A0ACB0K2M4</accession>
<keyword evidence="2" id="KW-1185">Reference proteome</keyword>
<name>A0ACB0K2M4_TRIPR</name>
<comment type="caution">
    <text evidence="1">The sequence shown here is derived from an EMBL/GenBank/DDBJ whole genome shotgun (WGS) entry which is preliminary data.</text>
</comment>
<proteinExistence type="predicted"/>
<dbReference type="EMBL" id="CASHSV030000109">
    <property type="protein sequence ID" value="CAJ2650781.1"/>
    <property type="molecule type" value="Genomic_DNA"/>
</dbReference>
<organism evidence="1 2">
    <name type="scientific">Trifolium pratense</name>
    <name type="common">Red clover</name>
    <dbReference type="NCBI Taxonomy" id="57577"/>
    <lineage>
        <taxon>Eukaryota</taxon>
        <taxon>Viridiplantae</taxon>
        <taxon>Streptophyta</taxon>
        <taxon>Embryophyta</taxon>
        <taxon>Tracheophyta</taxon>
        <taxon>Spermatophyta</taxon>
        <taxon>Magnoliopsida</taxon>
        <taxon>eudicotyledons</taxon>
        <taxon>Gunneridae</taxon>
        <taxon>Pentapetalae</taxon>
        <taxon>rosids</taxon>
        <taxon>fabids</taxon>
        <taxon>Fabales</taxon>
        <taxon>Fabaceae</taxon>
        <taxon>Papilionoideae</taxon>
        <taxon>50 kb inversion clade</taxon>
        <taxon>NPAAA clade</taxon>
        <taxon>Hologalegina</taxon>
        <taxon>IRL clade</taxon>
        <taxon>Trifolieae</taxon>
        <taxon>Trifolium</taxon>
    </lineage>
</organism>
<evidence type="ECO:0000313" key="1">
    <source>
        <dbReference type="EMBL" id="CAJ2650781.1"/>
    </source>
</evidence>
<dbReference type="Proteomes" id="UP001177021">
    <property type="component" value="Unassembled WGS sequence"/>
</dbReference>
<sequence length="139" mass="16460">MKLDTLVARIYKARYFPKSSLLDSHLGNNPSYSWRSIWNSRQVLINGCRWRIGEDTKIKVMNEPWFKKEDGLWMQSPQEQGVYNMFVNQLMLPNGKVWDCDKIIMLFPLNVANSILAVPLFNEIEEDNLVWQDDLHWQV</sequence>
<reference evidence="1" key="1">
    <citation type="submission" date="2023-10" db="EMBL/GenBank/DDBJ databases">
        <authorList>
            <person name="Rodriguez Cubillos JULIANA M."/>
            <person name="De Vega J."/>
        </authorList>
    </citation>
    <scope>NUCLEOTIDE SEQUENCE</scope>
</reference>
<gene>
    <name evidence="1" type="ORF">MILVUS5_LOCUS18537</name>
</gene>
<evidence type="ECO:0000313" key="2">
    <source>
        <dbReference type="Proteomes" id="UP001177021"/>
    </source>
</evidence>
<protein>
    <submittedName>
        <fullName evidence="1">Uncharacterized protein</fullName>
    </submittedName>
</protein>